<evidence type="ECO:0000256" key="1">
    <source>
        <dbReference type="SAM" id="MobiDB-lite"/>
    </source>
</evidence>
<reference evidence="3 4" key="1">
    <citation type="journal article" date="2015" name="Genome Biol. Evol.">
        <title>Comparative Genomics of a Bacterivorous Green Alga Reveals Evolutionary Causalities and Consequences of Phago-Mixotrophic Mode of Nutrition.</title>
        <authorList>
            <person name="Burns J.A."/>
            <person name="Paasch A."/>
            <person name="Narechania A."/>
            <person name="Kim E."/>
        </authorList>
    </citation>
    <scope>NUCLEOTIDE SEQUENCE [LARGE SCALE GENOMIC DNA]</scope>
    <source>
        <strain evidence="3">PLY_AMNH</strain>
    </source>
</reference>
<dbReference type="AlphaFoldDB" id="A0AAE0G6S8"/>
<sequence>MDTRLLRADGAAVEVGGVGSPADGLTPTRPAAIPPSTYGWPDGWYWRVDVRQTGWAWRPWPSEPPTVAQPLPVPPSPGHALPSPDYTPPPSDDDDDEGINMSTSSTPSISLTHDLLTVRRVLAYAVRQLMSFTQVKK</sequence>
<evidence type="ECO:0000313" key="3">
    <source>
        <dbReference type="EMBL" id="KAK3272355.1"/>
    </source>
</evidence>
<proteinExistence type="predicted"/>
<reference evidence="3" key="2">
    <citation type="submission" date="2023-06" db="EMBL/GenBank/DDBJ databases">
        <title>Long-read-based genome assembly of the green algal bacterivore Cymbomonas tetramitiformis.</title>
        <authorList>
            <person name="Gyaltshen Y."/>
            <person name="Rozenberg A."/>
            <person name="Paasch A."/>
            <person name="Burns J.A."/>
            <person name="Warring S."/>
            <person name="Larson R."/>
            <person name="Maurer-Alcala X."/>
            <person name="Dacks J."/>
            <person name="Kim E."/>
        </authorList>
    </citation>
    <scope>NUCLEOTIDE SEQUENCE</scope>
    <source>
        <strain evidence="3">PLY_AMNH</strain>
    </source>
</reference>
<evidence type="ECO:0000313" key="2">
    <source>
        <dbReference type="EMBL" id="KAK3244746.1"/>
    </source>
</evidence>
<dbReference type="EMBL" id="LGRX02009022">
    <property type="protein sequence ID" value="KAK3272355.1"/>
    <property type="molecule type" value="Genomic_DNA"/>
</dbReference>
<feature type="region of interest" description="Disordered" evidence="1">
    <location>
        <begin position="60"/>
        <end position="108"/>
    </location>
</feature>
<keyword evidence="4" id="KW-1185">Reference proteome</keyword>
<evidence type="ECO:0000313" key="4">
    <source>
        <dbReference type="Proteomes" id="UP001190700"/>
    </source>
</evidence>
<dbReference type="Proteomes" id="UP001190700">
    <property type="component" value="Unassembled WGS sequence"/>
</dbReference>
<organism evidence="3 4">
    <name type="scientific">Cymbomonas tetramitiformis</name>
    <dbReference type="NCBI Taxonomy" id="36881"/>
    <lineage>
        <taxon>Eukaryota</taxon>
        <taxon>Viridiplantae</taxon>
        <taxon>Chlorophyta</taxon>
        <taxon>Pyramimonadophyceae</taxon>
        <taxon>Pyramimonadales</taxon>
        <taxon>Pyramimonadaceae</taxon>
        <taxon>Cymbomonas</taxon>
    </lineage>
</organism>
<protein>
    <submittedName>
        <fullName evidence="3">Uncharacterized protein</fullName>
    </submittedName>
</protein>
<accession>A0AAE0G6S8</accession>
<gene>
    <name evidence="3" type="ORF">CYMTET_19354</name>
    <name evidence="2" type="ORF">CYMTET_45657</name>
</gene>
<name>A0AAE0G6S8_9CHLO</name>
<dbReference type="EMBL" id="LGRX02031492">
    <property type="protein sequence ID" value="KAK3244746.1"/>
    <property type="molecule type" value="Genomic_DNA"/>
</dbReference>
<comment type="caution">
    <text evidence="3">The sequence shown here is derived from an EMBL/GenBank/DDBJ whole genome shotgun (WGS) entry which is preliminary data.</text>
</comment>